<keyword evidence="3" id="KW-1185">Reference proteome</keyword>
<feature type="region of interest" description="Disordered" evidence="1">
    <location>
        <begin position="1"/>
        <end position="22"/>
    </location>
</feature>
<organism evidence="2 3">
    <name type="scientific">Cellulomonas pakistanensis</name>
    <dbReference type="NCBI Taxonomy" id="992287"/>
    <lineage>
        <taxon>Bacteria</taxon>
        <taxon>Bacillati</taxon>
        <taxon>Actinomycetota</taxon>
        <taxon>Actinomycetes</taxon>
        <taxon>Micrococcales</taxon>
        <taxon>Cellulomonadaceae</taxon>
        <taxon>Cellulomonas</taxon>
    </lineage>
</organism>
<evidence type="ECO:0000256" key="1">
    <source>
        <dbReference type="SAM" id="MobiDB-lite"/>
    </source>
</evidence>
<sequence length="364" mass="38761">MSASLPPLPEAPGAAGVTPPPGRHLLVLPEGVAPDEVDVLASSRFASARWERPPRVPSGRRASGAARTVPEATAGVLRLGRLSTLTGPFALEPAQVARWGLPTDARVAWVVDCPREREEQRAFGGDRDGLRRAFGTAGPVREELRVVQWLVAAARRLGGAVRTEPGVVLEPEMDAALDLTVLTDRWVEPEVVVEAARRVSSRARLDTSPPVDPRASSPQQAGAALAARDRAGVGVADPDERRRLHAEADAFDAYMLEHPPAAEAFGLQIDLGVDGIVVVEVAAEAEVPLVLAALDWAQGELVAYRVRWEAPDVEQLESERPSLPHRVARGRAASVVRGVAREVHAEVGGEIADMAGFLVDPADL</sequence>
<evidence type="ECO:0000313" key="2">
    <source>
        <dbReference type="EMBL" id="GIG38082.1"/>
    </source>
</evidence>
<feature type="compositionally biased region" description="Pro residues" evidence="1">
    <location>
        <begin position="1"/>
        <end position="10"/>
    </location>
</feature>
<reference evidence="2" key="1">
    <citation type="submission" date="2021-01" db="EMBL/GenBank/DDBJ databases">
        <title>Whole genome shotgun sequence of Cellulomonas pakistanensis NBRC 110800.</title>
        <authorList>
            <person name="Komaki H."/>
            <person name="Tamura T."/>
        </authorList>
    </citation>
    <scope>NUCLEOTIDE SEQUENCE</scope>
    <source>
        <strain evidence="2">NBRC 110800</strain>
    </source>
</reference>
<name>A0A919U8M9_9CELL</name>
<evidence type="ECO:0000313" key="3">
    <source>
        <dbReference type="Proteomes" id="UP000642125"/>
    </source>
</evidence>
<accession>A0A919U8M9</accession>
<dbReference type="RefSeq" id="WP_239068896.1">
    <property type="nucleotide sequence ID" value="NZ_BONO01000036.1"/>
</dbReference>
<feature type="region of interest" description="Disordered" evidence="1">
    <location>
        <begin position="202"/>
        <end position="239"/>
    </location>
</feature>
<protein>
    <submittedName>
        <fullName evidence="2">Uncharacterized protein</fullName>
    </submittedName>
</protein>
<comment type="caution">
    <text evidence="2">The sequence shown here is derived from an EMBL/GenBank/DDBJ whole genome shotgun (WGS) entry which is preliminary data.</text>
</comment>
<proteinExistence type="predicted"/>
<dbReference type="Proteomes" id="UP000642125">
    <property type="component" value="Unassembled WGS sequence"/>
</dbReference>
<dbReference type="AlphaFoldDB" id="A0A919U8M9"/>
<dbReference type="EMBL" id="BONO01000036">
    <property type="protein sequence ID" value="GIG38082.1"/>
    <property type="molecule type" value="Genomic_DNA"/>
</dbReference>
<gene>
    <name evidence="2" type="ORF">Cpa01nite_34630</name>
</gene>
<feature type="compositionally biased region" description="Low complexity" evidence="1">
    <location>
        <begin position="221"/>
        <end position="236"/>
    </location>
</feature>